<dbReference type="GO" id="GO:0048364">
    <property type="term" value="P:root development"/>
    <property type="evidence" value="ECO:0007669"/>
    <property type="project" value="InterPro"/>
</dbReference>
<accession>A0A9Q1GU76</accession>
<feature type="region of interest" description="Disordered" evidence="2">
    <location>
        <begin position="253"/>
        <end position="283"/>
    </location>
</feature>
<proteinExistence type="predicted"/>
<evidence type="ECO:0000256" key="1">
    <source>
        <dbReference type="SAM" id="Coils"/>
    </source>
</evidence>
<dbReference type="Proteomes" id="UP001153076">
    <property type="component" value="Unassembled WGS sequence"/>
</dbReference>
<comment type="caution">
    <text evidence="3">The sequence shown here is derived from an EMBL/GenBank/DDBJ whole genome shotgun (WGS) entry which is preliminary data.</text>
</comment>
<dbReference type="OrthoDB" id="1678530at2759"/>
<keyword evidence="4" id="KW-1185">Reference proteome</keyword>
<dbReference type="InterPro" id="IPR004320">
    <property type="entry name" value="BPS1_pln"/>
</dbReference>
<reference evidence="3" key="1">
    <citation type="submission" date="2022-04" db="EMBL/GenBank/DDBJ databases">
        <title>Carnegiea gigantea Genome sequencing and assembly v2.</title>
        <authorList>
            <person name="Copetti D."/>
            <person name="Sanderson M.J."/>
            <person name="Burquez A."/>
            <person name="Wojciechowski M.F."/>
        </authorList>
    </citation>
    <scope>NUCLEOTIDE SEQUENCE</scope>
    <source>
        <strain evidence="3">SGP5-SGP5p</strain>
        <tissue evidence="3">Aerial part</tissue>
    </source>
</reference>
<dbReference type="AlphaFoldDB" id="A0A9Q1GU76"/>
<evidence type="ECO:0000313" key="3">
    <source>
        <dbReference type="EMBL" id="KAJ8426715.1"/>
    </source>
</evidence>
<evidence type="ECO:0000313" key="4">
    <source>
        <dbReference type="Proteomes" id="UP001153076"/>
    </source>
</evidence>
<dbReference type="PANTHER" id="PTHR33070:SF7">
    <property type="entry name" value="RX N-TERMINAL DOMAIN-CONTAINING PROTEIN"/>
    <property type="match status" value="1"/>
</dbReference>
<gene>
    <name evidence="3" type="ORF">Cgig2_004214</name>
</gene>
<dbReference type="Pfam" id="PF03087">
    <property type="entry name" value="BPS1"/>
    <property type="match status" value="1"/>
</dbReference>
<organism evidence="3 4">
    <name type="scientific">Carnegiea gigantea</name>
    <dbReference type="NCBI Taxonomy" id="171969"/>
    <lineage>
        <taxon>Eukaryota</taxon>
        <taxon>Viridiplantae</taxon>
        <taxon>Streptophyta</taxon>
        <taxon>Embryophyta</taxon>
        <taxon>Tracheophyta</taxon>
        <taxon>Spermatophyta</taxon>
        <taxon>Magnoliopsida</taxon>
        <taxon>eudicotyledons</taxon>
        <taxon>Gunneridae</taxon>
        <taxon>Pentapetalae</taxon>
        <taxon>Caryophyllales</taxon>
        <taxon>Cactineae</taxon>
        <taxon>Cactaceae</taxon>
        <taxon>Cactoideae</taxon>
        <taxon>Echinocereeae</taxon>
        <taxon>Carnegiea</taxon>
    </lineage>
</organism>
<feature type="compositionally biased region" description="Basic residues" evidence="2">
    <location>
        <begin position="268"/>
        <end position="283"/>
    </location>
</feature>
<feature type="coiled-coil region" evidence="1">
    <location>
        <begin position="195"/>
        <end position="222"/>
    </location>
</feature>
<dbReference type="PANTHER" id="PTHR33070">
    <property type="entry name" value="OS06G0725500 PROTEIN"/>
    <property type="match status" value="1"/>
</dbReference>
<sequence length="283" mass="31796">MTSPHSNFSDLRDLHKCANDLLHSVQIQQALDLQHQQDQTMSLVREISDASLNMLDLCGATRDTLLLVKDHFHDHQQIFRRVKIEGSNFEAAKISAHGLNRKKLKKGISKCVKDIKGLTKSKYFTSDLSLIEHSLIVVVHVLREVRAATLSILESLTCLIDLPATVTVIHAQRLMFASKLMCRGMLLERCDSMKARMANKRLEEVENAIEDLEVEVGKLRCEKTDVKGTPGISRGCYHPSHSLGQVPLGGPVELPCPKALEGEPPREPHHHHSPHRDHHHSSR</sequence>
<keyword evidence="1" id="KW-0175">Coiled coil</keyword>
<name>A0A9Q1GU76_9CARY</name>
<evidence type="ECO:0000256" key="2">
    <source>
        <dbReference type="SAM" id="MobiDB-lite"/>
    </source>
</evidence>
<dbReference type="EMBL" id="JAKOGI010001247">
    <property type="protein sequence ID" value="KAJ8426715.1"/>
    <property type="molecule type" value="Genomic_DNA"/>
</dbReference>
<protein>
    <submittedName>
        <fullName evidence="3">Uncharacterized protein</fullName>
    </submittedName>
</protein>
<dbReference type="GO" id="GO:0048367">
    <property type="term" value="P:shoot system development"/>
    <property type="evidence" value="ECO:0007669"/>
    <property type="project" value="InterPro"/>
</dbReference>